<protein>
    <submittedName>
        <fullName evidence="1">Uncharacterized protein</fullName>
    </submittedName>
</protein>
<dbReference type="EMBL" id="MSFK01000004">
    <property type="protein sequence ID" value="PWY94833.1"/>
    <property type="molecule type" value="Genomic_DNA"/>
</dbReference>
<evidence type="ECO:0000313" key="1">
    <source>
        <dbReference type="EMBL" id="PWY94833.1"/>
    </source>
</evidence>
<gene>
    <name evidence="1" type="ORF">BO94DRAFT_285789</name>
</gene>
<accession>A0A317X8B2</accession>
<proteinExistence type="predicted"/>
<reference evidence="1 2" key="1">
    <citation type="submission" date="2016-12" db="EMBL/GenBank/DDBJ databases">
        <title>The genomes of Aspergillus section Nigri reveals drivers in fungal speciation.</title>
        <authorList>
            <consortium name="DOE Joint Genome Institute"/>
            <person name="Vesth T.C."/>
            <person name="Nybo J."/>
            <person name="Theobald S."/>
            <person name="Brandl J."/>
            <person name="Frisvad J.C."/>
            <person name="Nielsen K.F."/>
            <person name="Lyhne E.K."/>
            <person name="Kogle M.E."/>
            <person name="Kuo A."/>
            <person name="Riley R."/>
            <person name="Clum A."/>
            <person name="Nolan M."/>
            <person name="Lipzen A."/>
            <person name="Salamov A."/>
            <person name="Henrissat B."/>
            <person name="Wiebenga A."/>
            <person name="De Vries R.P."/>
            <person name="Grigoriev I.V."/>
            <person name="Mortensen U.H."/>
            <person name="Andersen M.R."/>
            <person name="Baker S.E."/>
        </authorList>
    </citation>
    <scope>NUCLEOTIDE SEQUENCE [LARGE SCALE GENOMIC DNA]</scope>
    <source>
        <strain evidence="1 2">CBS 115572</strain>
    </source>
</reference>
<dbReference type="Proteomes" id="UP000246702">
    <property type="component" value="Unassembled WGS sequence"/>
</dbReference>
<comment type="caution">
    <text evidence="1">The sequence shown here is derived from an EMBL/GenBank/DDBJ whole genome shotgun (WGS) entry which is preliminary data.</text>
</comment>
<keyword evidence="2" id="KW-1185">Reference proteome</keyword>
<dbReference type="RefSeq" id="XP_025471594.1">
    <property type="nucleotide sequence ID" value="XM_025606667.1"/>
</dbReference>
<name>A0A317X8B2_9EURO</name>
<dbReference type="AlphaFoldDB" id="A0A317X8B2"/>
<organism evidence="1 2">
    <name type="scientific">Aspergillus sclerotioniger CBS 115572</name>
    <dbReference type="NCBI Taxonomy" id="1450535"/>
    <lineage>
        <taxon>Eukaryota</taxon>
        <taxon>Fungi</taxon>
        <taxon>Dikarya</taxon>
        <taxon>Ascomycota</taxon>
        <taxon>Pezizomycotina</taxon>
        <taxon>Eurotiomycetes</taxon>
        <taxon>Eurotiomycetidae</taxon>
        <taxon>Eurotiales</taxon>
        <taxon>Aspergillaceae</taxon>
        <taxon>Aspergillus</taxon>
        <taxon>Aspergillus subgen. Circumdati</taxon>
    </lineage>
</organism>
<sequence>MFGVILRGNLPGPRDLGKVAGVVVVRTRHSPSLSFQLPSPHLSLSLSLSLSLLLPSVCSWLRLSVAPHCLSWPVYFSCASPEMIVWIPADPVRLPRLPASDPVGIREHSYQLAISEWVRGLNETFLSPDI</sequence>
<evidence type="ECO:0000313" key="2">
    <source>
        <dbReference type="Proteomes" id="UP000246702"/>
    </source>
</evidence>
<dbReference type="GeneID" id="37108810"/>